<dbReference type="Proteomes" id="UP000838100">
    <property type="component" value="Unassembled WGS sequence"/>
</dbReference>
<accession>A0ABM9AGL1</accession>
<sequence length="152" mass="16906">MISHYYRRGYLLLAALLSVVVAGCSSAPQIPDSVYQFDQLESVKRVQNYRLDGWVTIDNRSLIVRTSPSKSYLFVLAYPNNDLKFKNAIAISSTAGSVQVNFDTVSVIQGGSSVPVVISTIYKLDSRDQEKEIIAEINSRREKAQTVADRAE</sequence>
<evidence type="ECO:0008006" key="4">
    <source>
        <dbReference type="Google" id="ProtNLM"/>
    </source>
</evidence>
<evidence type="ECO:0000313" key="2">
    <source>
        <dbReference type="EMBL" id="CAH0992349.1"/>
    </source>
</evidence>
<dbReference type="RefSeq" id="WP_237445043.1">
    <property type="nucleotide sequence ID" value="NZ_CAKLPX010000003.1"/>
</dbReference>
<dbReference type="Pfam" id="PF20101">
    <property type="entry name" value="DUF6491"/>
    <property type="match status" value="1"/>
</dbReference>
<dbReference type="PROSITE" id="PS51257">
    <property type="entry name" value="PROKAR_LIPOPROTEIN"/>
    <property type="match status" value="1"/>
</dbReference>
<dbReference type="InterPro" id="IPR045500">
    <property type="entry name" value="DUF6491"/>
</dbReference>
<evidence type="ECO:0000313" key="3">
    <source>
        <dbReference type="Proteomes" id="UP000838100"/>
    </source>
</evidence>
<proteinExistence type="predicted"/>
<protein>
    <recommendedName>
        <fullName evidence="4">Lipoprotein</fullName>
    </recommendedName>
</protein>
<name>A0ABM9AGL1_9GAMM</name>
<gene>
    <name evidence="2" type="ORF">SIN8267_02468</name>
</gene>
<evidence type="ECO:0000256" key="1">
    <source>
        <dbReference type="SAM" id="SignalP"/>
    </source>
</evidence>
<feature type="signal peptide" evidence="1">
    <location>
        <begin position="1"/>
        <end position="27"/>
    </location>
</feature>
<dbReference type="EMBL" id="CAKLPX010000003">
    <property type="protein sequence ID" value="CAH0992349.1"/>
    <property type="molecule type" value="Genomic_DNA"/>
</dbReference>
<comment type="caution">
    <text evidence="2">The sequence shown here is derived from an EMBL/GenBank/DDBJ whole genome shotgun (WGS) entry which is preliminary data.</text>
</comment>
<feature type="chain" id="PRO_5046531852" description="Lipoprotein" evidence="1">
    <location>
        <begin position="28"/>
        <end position="152"/>
    </location>
</feature>
<reference evidence="2" key="1">
    <citation type="submission" date="2021-12" db="EMBL/GenBank/DDBJ databases">
        <authorList>
            <person name="Rodrigo-Torres L."/>
            <person name="Arahal R. D."/>
            <person name="Lucena T."/>
        </authorList>
    </citation>
    <scope>NUCLEOTIDE SEQUENCE</scope>
    <source>
        <strain evidence="2">CECT 8267</strain>
    </source>
</reference>
<keyword evidence="1" id="KW-0732">Signal</keyword>
<keyword evidence="3" id="KW-1185">Reference proteome</keyword>
<organism evidence="2 3">
    <name type="scientific">Sinobacterium norvegicum</name>
    <dbReference type="NCBI Taxonomy" id="1641715"/>
    <lineage>
        <taxon>Bacteria</taxon>
        <taxon>Pseudomonadati</taxon>
        <taxon>Pseudomonadota</taxon>
        <taxon>Gammaproteobacteria</taxon>
        <taxon>Cellvibrionales</taxon>
        <taxon>Spongiibacteraceae</taxon>
        <taxon>Sinobacterium</taxon>
    </lineage>
</organism>